<sequence length="568" mass="66110">MNMYEMAEILGTYLIPTLPSSPPDIEALRLYLLLMESPVFTDPSPERYGTTVVQFGQALCNVTSAGAKVISQWWSTLQPRHLNRILTTYKSCMMGQLSRKRNTADRPMLRRNIKICLDVLSKLCKMNNENNEILPYYLFYIKELTDNVGIREHFLEWLQRPSSMECHDVNFCDYPFVLDANAKTQLLKDDAILQMQNAIEDVQRRNSQRFFFDSINPYLVLTIVRNNIVHSTLTELSRHGSMDFKKPLRVIFTGEEGIDAGGVKKEFFMLVLREILSPKFGMFRHYKGTETIWFNSKSFEDGEMFRLVGIIVGLAIYNLTIISLPFPLALYRKLLNRPTKSLEDFKQLDPLFATNLQNLLDIEEAEALHDLCLTFEITMENYGEMETDELKPGGAELEVTMENRQEYVDSYVDYVLNTSVEQQYSFFSQGFLHVCGGRVFNLFHPQELMDMVIGDEHYDWDEFEKNVTYKGEYYRQHPTIRMFWDVFREMSLQKKKKFLVFLTGTDRVPIQGMKTLQTIIQTVKGGEDFFPVAHTCFNLLDLPIYTDKARLREKLLMAIENTEGFTLV</sequence>
<evidence type="ECO:0000256" key="5">
    <source>
        <dbReference type="ARBA" id="ARBA00022679"/>
    </source>
</evidence>
<dbReference type="EC" id="2.3.2.26" evidence="3"/>
<feature type="domain" description="HECT" evidence="9">
    <location>
        <begin position="240"/>
        <end position="568"/>
    </location>
</feature>
<keyword evidence="8" id="KW-0472">Membrane</keyword>
<dbReference type="Pfam" id="PF00632">
    <property type="entry name" value="HECT"/>
    <property type="match status" value="1"/>
</dbReference>
<dbReference type="GeneID" id="119731340"/>
<dbReference type="AlphaFoldDB" id="A0A914A9B8"/>
<dbReference type="InterPro" id="IPR000569">
    <property type="entry name" value="HECT_dom"/>
</dbReference>
<evidence type="ECO:0000313" key="10">
    <source>
        <dbReference type="EnsemblMetazoa" id="XP_038060442.1"/>
    </source>
</evidence>
<evidence type="ECO:0000256" key="2">
    <source>
        <dbReference type="ARBA" id="ARBA00004496"/>
    </source>
</evidence>
<comment type="catalytic activity">
    <reaction evidence="1">
        <text>S-ubiquitinyl-[E2 ubiquitin-conjugating enzyme]-L-cysteine + [acceptor protein]-L-lysine = [E2 ubiquitin-conjugating enzyme]-L-cysteine + N(6)-ubiquitinyl-[acceptor protein]-L-lysine.</text>
        <dbReference type="EC" id="2.3.2.26"/>
    </reaction>
</comment>
<dbReference type="GO" id="GO:0005737">
    <property type="term" value="C:cytoplasm"/>
    <property type="evidence" value="ECO:0007669"/>
    <property type="project" value="UniProtKB-SubCell"/>
</dbReference>
<dbReference type="PROSITE" id="PS50237">
    <property type="entry name" value="HECT"/>
    <property type="match status" value="1"/>
</dbReference>
<evidence type="ECO:0000313" key="11">
    <source>
        <dbReference type="Proteomes" id="UP000887568"/>
    </source>
</evidence>
<keyword evidence="8" id="KW-1133">Transmembrane helix</keyword>
<dbReference type="RefSeq" id="XP_038060442.1">
    <property type="nucleotide sequence ID" value="XM_038204514.1"/>
</dbReference>
<dbReference type="InterPro" id="IPR035983">
    <property type="entry name" value="Hect_E3_ubiquitin_ligase"/>
</dbReference>
<proteinExistence type="predicted"/>
<evidence type="ECO:0000256" key="7">
    <source>
        <dbReference type="PROSITE-ProRule" id="PRU00104"/>
    </source>
</evidence>
<dbReference type="InterPro" id="IPR044611">
    <property type="entry name" value="E3A/B/C-like"/>
</dbReference>
<dbReference type="GO" id="GO:0061630">
    <property type="term" value="F:ubiquitin protein ligase activity"/>
    <property type="evidence" value="ECO:0007669"/>
    <property type="project" value="UniProtKB-EC"/>
</dbReference>
<dbReference type="PANTHER" id="PTHR45700">
    <property type="entry name" value="UBIQUITIN-PROTEIN LIGASE E3C"/>
    <property type="match status" value="1"/>
</dbReference>
<dbReference type="SUPFAM" id="SSF56204">
    <property type="entry name" value="Hect, E3 ligase catalytic domain"/>
    <property type="match status" value="1"/>
</dbReference>
<dbReference type="EnsemblMetazoa" id="XM_038204514.1">
    <property type="protein sequence ID" value="XP_038060442.1"/>
    <property type="gene ID" value="LOC119731340"/>
</dbReference>
<accession>A0A914A9B8</accession>
<dbReference type="OrthoDB" id="8068875at2759"/>
<evidence type="ECO:0000259" key="9">
    <source>
        <dbReference type="PROSITE" id="PS50237"/>
    </source>
</evidence>
<keyword evidence="4" id="KW-0963">Cytoplasm</keyword>
<dbReference type="Gene3D" id="3.90.1750.10">
    <property type="entry name" value="Hect, E3 ligase catalytic domains"/>
    <property type="match status" value="1"/>
</dbReference>
<dbReference type="Gene3D" id="3.30.2160.10">
    <property type="entry name" value="Hect, E3 ligase catalytic domain"/>
    <property type="match status" value="1"/>
</dbReference>
<dbReference type="Gene3D" id="3.30.2410.10">
    <property type="entry name" value="Hect, E3 ligase catalytic domain"/>
    <property type="match status" value="1"/>
</dbReference>
<name>A0A914A9B8_PATMI</name>
<protein>
    <recommendedName>
        <fullName evidence="3">HECT-type E3 ubiquitin transferase</fullName>
        <ecNumber evidence="3">2.3.2.26</ecNumber>
    </recommendedName>
</protein>
<keyword evidence="8" id="KW-0812">Transmembrane</keyword>
<dbReference type="PANTHER" id="PTHR45700:SF8">
    <property type="entry name" value="HECT-TYPE E3 UBIQUITIN TRANSFERASE"/>
    <property type="match status" value="1"/>
</dbReference>
<evidence type="ECO:0000256" key="4">
    <source>
        <dbReference type="ARBA" id="ARBA00022490"/>
    </source>
</evidence>
<evidence type="ECO:0000256" key="3">
    <source>
        <dbReference type="ARBA" id="ARBA00012485"/>
    </source>
</evidence>
<evidence type="ECO:0000256" key="1">
    <source>
        <dbReference type="ARBA" id="ARBA00000885"/>
    </source>
</evidence>
<dbReference type="FunFam" id="3.30.2160.10:FF:000004">
    <property type="entry name" value="probable E3 ubiquitin-protein ligase HERC4 isoform X1"/>
    <property type="match status" value="1"/>
</dbReference>
<feature type="transmembrane region" description="Helical" evidence="8">
    <location>
        <begin position="304"/>
        <end position="331"/>
    </location>
</feature>
<dbReference type="CDD" id="cd00078">
    <property type="entry name" value="HECTc"/>
    <property type="match status" value="1"/>
</dbReference>
<dbReference type="FunFam" id="3.30.2410.10:FF:000003">
    <property type="entry name" value="probable E3 ubiquitin-protein ligase HERC4 isoform X1"/>
    <property type="match status" value="1"/>
</dbReference>
<reference evidence="10" key="1">
    <citation type="submission" date="2022-11" db="UniProtKB">
        <authorList>
            <consortium name="EnsemblMetazoa"/>
        </authorList>
    </citation>
    <scope>IDENTIFICATION</scope>
</reference>
<comment type="subcellular location">
    <subcellularLocation>
        <location evidence="2">Cytoplasm</location>
    </subcellularLocation>
</comment>
<dbReference type="GO" id="GO:0000209">
    <property type="term" value="P:protein polyubiquitination"/>
    <property type="evidence" value="ECO:0007669"/>
    <property type="project" value="InterPro"/>
</dbReference>
<evidence type="ECO:0000256" key="6">
    <source>
        <dbReference type="ARBA" id="ARBA00022786"/>
    </source>
</evidence>
<dbReference type="Proteomes" id="UP000887568">
    <property type="component" value="Unplaced"/>
</dbReference>
<keyword evidence="6 7" id="KW-0833">Ubl conjugation pathway</keyword>
<keyword evidence="11" id="KW-1185">Reference proteome</keyword>
<keyword evidence="5" id="KW-0808">Transferase</keyword>
<evidence type="ECO:0000256" key="8">
    <source>
        <dbReference type="SAM" id="Phobius"/>
    </source>
</evidence>
<dbReference type="SMART" id="SM00119">
    <property type="entry name" value="HECTc"/>
    <property type="match status" value="1"/>
</dbReference>
<dbReference type="OMA" id="FVLCSEY"/>
<organism evidence="10 11">
    <name type="scientific">Patiria miniata</name>
    <name type="common">Bat star</name>
    <name type="synonym">Asterina miniata</name>
    <dbReference type="NCBI Taxonomy" id="46514"/>
    <lineage>
        <taxon>Eukaryota</taxon>
        <taxon>Metazoa</taxon>
        <taxon>Echinodermata</taxon>
        <taxon>Eleutherozoa</taxon>
        <taxon>Asterozoa</taxon>
        <taxon>Asteroidea</taxon>
        <taxon>Valvatacea</taxon>
        <taxon>Valvatida</taxon>
        <taxon>Asterinidae</taxon>
        <taxon>Patiria</taxon>
    </lineage>
</organism>
<feature type="active site" description="Glycyl thioester intermediate" evidence="7">
    <location>
        <position position="536"/>
    </location>
</feature>